<accession>B4MMW8</accession>
<dbReference type="InParanoid" id="B4MMW8"/>
<dbReference type="OrthoDB" id="7741006at2759"/>
<protein>
    <submittedName>
        <fullName evidence="1">Uncharacterized protein</fullName>
    </submittedName>
</protein>
<dbReference type="eggNOG" id="ENOG502TFNY">
    <property type="taxonomic scope" value="Eukaryota"/>
</dbReference>
<dbReference type="HOGENOM" id="CLU_1637210_0_0_1"/>
<gene>
    <name evidence="1" type="primary">Dwil\GK17592</name>
    <name evidence="1" type="ORF">Dwil_GK17592</name>
</gene>
<proteinExistence type="predicted"/>
<reference evidence="1 2" key="1">
    <citation type="journal article" date="2007" name="Nature">
        <title>Evolution of genes and genomes on the Drosophila phylogeny.</title>
        <authorList>
            <consortium name="Drosophila 12 Genomes Consortium"/>
            <person name="Clark A.G."/>
            <person name="Eisen M.B."/>
            <person name="Smith D.R."/>
            <person name="Bergman C.M."/>
            <person name="Oliver B."/>
            <person name="Markow T.A."/>
            <person name="Kaufman T.C."/>
            <person name="Kellis M."/>
            <person name="Gelbart W."/>
            <person name="Iyer V.N."/>
            <person name="Pollard D.A."/>
            <person name="Sackton T.B."/>
            <person name="Larracuente A.M."/>
            <person name="Singh N.D."/>
            <person name="Abad J.P."/>
            <person name="Abt D.N."/>
            <person name="Adryan B."/>
            <person name="Aguade M."/>
            <person name="Akashi H."/>
            <person name="Anderson W.W."/>
            <person name="Aquadro C.F."/>
            <person name="Ardell D.H."/>
            <person name="Arguello R."/>
            <person name="Artieri C.G."/>
            <person name="Barbash D.A."/>
            <person name="Barker D."/>
            <person name="Barsanti P."/>
            <person name="Batterham P."/>
            <person name="Batzoglou S."/>
            <person name="Begun D."/>
            <person name="Bhutkar A."/>
            <person name="Blanco E."/>
            <person name="Bosak S.A."/>
            <person name="Bradley R.K."/>
            <person name="Brand A.D."/>
            <person name="Brent M.R."/>
            <person name="Brooks A.N."/>
            <person name="Brown R.H."/>
            <person name="Butlin R.K."/>
            <person name="Caggese C."/>
            <person name="Calvi B.R."/>
            <person name="Bernardo de Carvalho A."/>
            <person name="Caspi A."/>
            <person name="Castrezana S."/>
            <person name="Celniker S.E."/>
            <person name="Chang J.L."/>
            <person name="Chapple C."/>
            <person name="Chatterji S."/>
            <person name="Chinwalla A."/>
            <person name="Civetta A."/>
            <person name="Clifton S.W."/>
            <person name="Comeron J.M."/>
            <person name="Costello J.C."/>
            <person name="Coyne J.A."/>
            <person name="Daub J."/>
            <person name="David R.G."/>
            <person name="Delcher A.L."/>
            <person name="Delehaunty K."/>
            <person name="Do C.B."/>
            <person name="Ebling H."/>
            <person name="Edwards K."/>
            <person name="Eickbush T."/>
            <person name="Evans J.D."/>
            <person name="Filipski A."/>
            <person name="Findeiss S."/>
            <person name="Freyhult E."/>
            <person name="Fulton L."/>
            <person name="Fulton R."/>
            <person name="Garcia A.C."/>
            <person name="Gardiner A."/>
            <person name="Garfield D.A."/>
            <person name="Garvin B.E."/>
            <person name="Gibson G."/>
            <person name="Gilbert D."/>
            <person name="Gnerre S."/>
            <person name="Godfrey J."/>
            <person name="Good R."/>
            <person name="Gotea V."/>
            <person name="Gravely B."/>
            <person name="Greenberg A.J."/>
            <person name="Griffiths-Jones S."/>
            <person name="Gross S."/>
            <person name="Guigo R."/>
            <person name="Gustafson E.A."/>
            <person name="Haerty W."/>
            <person name="Hahn M.W."/>
            <person name="Halligan D.L."/>
            <person name="Halpern A.L."/>
            <person name="Halter G.M."/>
            <person name="Han M.V."/>
            <person name="Heger A."/>
            <person name="Hillier L."/>
            <person name="Hinrichs A.S."/>
            <person name="Holmes I."/>
            <person name="Hoskins R.A."/>
            <person name="Hubisz M.J."/>
            <person name="Hultmark D."/>
            <person name="Huntley M.A."/>
            <person name="Jaffe D.B."/>
            <person name="Jagadeeshan S."/>
            <person name="Jeck W.R."/>
            <person name="Johnson J."/>
            <person name="Jones C.D."/>
            <person name="Jordan W.C."/>
            <person name="Karpen G.H."/>
            <person name="Kataoka E."/>
            <person name="Keightley P.D."/>
            <person name="Kheradpour P."/>
            <person name="Kirkness E.F."/>
            <person name="Koerich L.B."/>
            <person name="Kristiansen K."/>
            <person name="Kudrna D."/>
            <person name="Kulathinal R.J."/>
            <person name="Kumar S."/>
            <person name="Kwok R."/>
            <person name="Lander E."/>
            <person name="Langley C.H."/>
            <person name="Lapoint R."/>
            <person name="Lazzaro B.P."/>
            <person name="Lee S.J."/>
            <person name="Levesque L."/>
            <person name="Li R."/>
            <person name="Lin C.F."/>
            <person name="Lin M.F."/>
            <person name="Lindblad-Toh K."/>
            <person name="Llopart A."/>
            <person name="Long M."/>
            <person name="Low L."/>
            <person name="Lozovsky E."/>
            <person name="Lu J."/>
            <person name="Luo M."/>
            <person name="Machado C.A."/>
            <person name="Makalowski W."/>
            <person name="Marzo M."/>
            <person name="Matsuda M."/>
            <person name="Matzkin L."/>
            <person name="McAllister B."/>
            <person name="McBride C.S."/>
            <person name="McKernan B."/>
            <person name="McKernan K."/>
            <person name="Mendez-Lago M."/>
            <person name="Minx P."/>
            <person name="Mollenhauer M.U."/>
            <person name="Montooth K."/>
            <person name="Mount S.M."/>
            <person name="Mu X."/>
            <person name="Myers E."/>
            <person name="Negre B."/>
            <person name="Newfeld S."/>
            <person name="Nielsen R."/>
            <person name="Noor M.A."/>
            <person name="O'Grady P."/>
            <person name="Pachter L."/>
            <person name="Papaceit M."/>
            <person name="Parisi M.J."/>
            <person name="Parisi M."/>
            <person name="Parts L."/>
            <person name="Pedersen J.S."/>
            <person name="Pesole G."/>
            <person name="Phillippy A.M."/>
            <person name="Ponting C.P."/>
            <person name="Pop M."/>
            <person name="Porcelli D."/>
            <person name="Powell J.R."/>
            <person name="Prohaska S."/>
            <person name="Pruitt K."/>
            <person name="Puig M."/>
            <person name="Quesneville H."/>
            <person name="Ram K.R."/>
            <person name="Rand D."/>
            <person name="Rasmussen M.D."/>
            <person name="Reed L.K."/>
            <person name="Reenan R."/>
            <person name="Reily A."/>
            <person name="Remington K.A."/>
            <person name="Rieger T.T."/>
            <person name="Ritchie M.G."/>
            <person name="Robin C."/>
            <person name="Rogers Y.H."/>
            <person name="Rohde C."/>
            <person name="Rozas J."/>
            <person name="Rubenfield M.J."/>
            <person name="Ruiz A."/>
            <person name="Russo S."/>
            <person name="Salzberg S.L."/>
            <person name="Sanchez-Gracia A."/>
            <person name="Saranga D.J."/>
            <person name="Sato H."/>
            <person name="Schaeffer S.W."/>
            <person name="Schatz M.C."/>
            <person name="Schlenke T."/>
            <person name="Schwartz R."/>
            <person name="Segarra C."/>
            <person name="Singh R.S."/>
            <person name="Sirot L."/>
            <person name="Sirota M."/>
            <person name="Sisneros N.B."/>
            <person name="Smith C.D."/>
            <person name="Smith T.F."/>
            <person name="Spieth J."/>
            <person name="Stage D.E."/>
            <person name="Stark A."/>
            <person name="Stephan W."/>
            <person name="Strausberg R.L."/>
            <person name="Strempel S."/>
            <person name="Sturgill D."/>
            <person name="Sutton G."/>
            <person name="Sutton G.G."/>
            <person name="Tao W."/>
            <person name="Teichmann S."/>
            <person name="Tobari Y.N."/>
            <person name="Tomimura Y."/>
            <person name="Tsolas J.M."/>
            <person name="Valente V.L."/>
            <person name="Venter E."/>
            <person name="Venter J.C."/>
            <person name="Vicario S."/>
            <person name="Vieira F.G."/>
            <person name="Vilella A.J."/>
            <person name="Villasante A."/>
            <person name="Walenz B."/>
            <person name="Wang J."/>
            <person name="Wasserman M."/>
            <person name="Watts T."/>
            <person name="Wilson D."/>
            <person name="Wilson R.K."/>
            <person name="Wing R.A."/>
            <person name="Wolfner M.F."/>
            <person name="Wong A."/>
            <person name="Wong G.K."/>
            <person name="Wu C.I."/>
            <person name="Wu G."/>
            <person name="Yamamoto D."/>
            <person name="Yang H.P."/>
            <person name="Yang S.P."/>
            <person name="Yorke J.A."/>
            <person name="Yoshida K."/>
            <person name="Zdobnov E."/>
            <person name="Zhang P."/>
            <person name="Zhang Y."/>
            <person name="Zimin A.V."/>
            <person name="Baldwin J."/>
            <person name="Abdouelleil A."/>
            <person name="Abdulkadir J."/>
            <person name="Abebe A."/>
            <person name="Abera B."/>
            <person name="Abreu J."/>
            <person name="Acer S.C."/>
            <person name="Aftuck L."/>
            <person name="Alexander A."/>
            <person name="An P."/>
            <person name="Anderson E."/>
            <person name="Anderson S."/>
            <person name="Arachi H."/>
            <person name="Azer M."/>
            <person name="Bachantsang P."/>
            <person name="Barry A."/>
            <person name="Bayul T."/>
            <person name="Berlin A."/>
            <person name="Bessette D."/>
            <person name="Bloom T."/>
            <person name="Blye J."/>
            <person name="Boguslavskiy L."/>
            <person name="Bonnet C."/>
            <person name="Boukhgalter B."/>
            <person name="Bourzgui I."/>
            <person name="Brown A."/>
            <person name="Cahill P."/>
            <person name="Channer S."/>
            <person name="Cheshatsang Y."/>
            <person name="Chuda L."/>
            <person name="Citroen M."/>
            <person name="Collymore A."/>
            <person name="Cooke P."/>
            <person name="Costello M."/>
            <person name="D'Aco K."/>
            <person name="Daza R."/>
            <person name="De Haan G."/>
            <person name="DeGray S."/>
            <person name="DeMaso C."/>
            <person name="Dhargay N."/>
            <person name="Dooley K."/>
            <person name="Dooley E."/>
            <person name="Doricent M."/>
            <person name="Dorje P."/>
            <person name="Dorjee K."/>
            <person name="Dupes A."/>
            <person name="Elong R."/>
            <person name="Falk J."/>
            <person name="Farina A."/>
            <person name="Faro S."/>
            <person name="Ferguson D."/>
            <person name="Fisher S."/>
            <person name="Foley C.D."/>
            <person name="Franke A."/>
            <person name="Friedrich D."/>
            <person name="Gadbois L."/>
            <person name="Gearin G."/>
            <person name="Gearin C.R."/>
            <person name="Giannoukos G."/>
            <person name="Goode T."/>
            <person name="Graham J."/>
            <person name="Grandbois E."/>
            <person name="Grewal S."/>
            <person name="Gyaltsen K."/>
            <person name="Hafez N."/>
            <person name="Hagos B."/>
            <person name="Hall J."/>
            <person name="Henson C."/>
            <person name="Hollinger A."/>
            <person name="Honan T."/>
            <person name="Huard M.D."/>
            <person name="Hughes L."/>
            <person name="Hurhula B."/>
            <person name="Husby M.E."/>
            <person name="Kamat A."/>
            <person name="Kanga B."/>
            <person name="Kashin S."/>
            <person name="Khazanovich D."/>
            <person name="Kisner P."/>
            <person name="Lance K."/>
            <person name="Lara M."/>
            <person name="Lee W."/>
            <person name="Lennon N."/>
            <person name="Letendre F."/>
            <person name="LeVine R."/>
            <person name="Lipovsky A."/>
            <person name="Liu X."/>
            <person name="Liu J."/>
            <person name="Liu S."/>
            <person name="Lokyitsang T."/>
            <person name="Lokyitsang Y."/>
            <person name="Lubonja R."/>
            <person name="Lui A."/>
            <person name="MacDonald P."/>
            <person name="Magnisalis V."/>
            <person name="Maru K."/>
            <person name="Matthews C."/>
            <person name="McCusker W."/>
            <person name="McDonough S."/>
            <person name="Mehta T."/>
            <person name="Meldrim J."/>
            <person name="Meneus L."/>
            <person name="Mihai O."/>
            <person name="Mihalev A."/>
            <person name="Mihova T."/>
            <person name="Mittelman R."/>
            <person name="Mlenga V."/>
            <person name="Montmayeur A."/>
            <person name="Mulrain L."/>
            <person name="Navidi A."/>
            <person name="Naylor J."/>
            <person name="Negash T."/>
            <person name="Nguyen T."/>
            <person name="Nguyen N."/>
            <person name="Nicol R."/>
            <person name="Norbu C."/>
            <person name="Norbu N."/>
            <person name="Novod N."/>
            <person name="O'Neill B."/>
            <person name="Osman S."/>
            <person name="Markiewicz E."/>
            <person name="Oyono O.L."/>
            <person name="Patti C."/>
            <person name="Phunkhang P."/>
            <person name="Pierre F."/>
            <person name="Priest M."/>
            <person name="Raghuraman S."/>
            <person name="Rege F."/>
            <person name="Reyes R."/>
            <person name="Rise C."/>
            <person name="Rogov P."/>
            <person name="Ross K."/>
            <person name="Ryan E."/>
            <person name="Settipalli S."/>
            <person name="Shea T."/>
            <person name="Sherpa N."/>
            <person name="Shi L."/>
            <person name="Shih D."/>
            <person name="Sparrow T."/>
            <person name="Spaulding J."/>
            <person name="Stalker J."/>
            <person name="Stange-Thomann N."/>
            <person name="Stavropoulos S."/>
            <person name="Stone C."/>
            <person name="Strader C."/>
            <person name="Tesfaye S."/>
            <person name="Thomson T."/>
            <person name="Thoulutsang Y."/>
            <person name="Thoulutsang D."/>
            <person name="Topham K."/>
            <person name="Topping I."/>
            <person name="Tsamla T."/>
            <person name="Vassiliev H."/>
            <person name="Vo A."/>
            <person name="Wangchuk T."/>
            <person name="Wangdi T."/>
            <person name="Weiand M."/>
            <person name="Wilkinson J."/>
            <person name="Wilson A."/>
            <person name="Yadav S."/>
            <person name="Young G."/>
            <person name="Yu Q."/>
            <person name="Zembek L."/>
            <person name="Zhong D."/>
            <person name="Zimmer A."/>
            <person name="Zwirko Z."/>
            <person name="Jaffe D.B."/>
            <person name="Alvarez P."/>
            <person name="Brockman W."/>
            <person name="Butler J."/>
            <person name="Chin C."/>
            <person name="Gnerre S."/>
            <person name="Grabherr M."/>
            <person name="Kleber M."/>
            <person name="Mauceli E."/>
            <person name="MacCallum I."/>
        </authorList>
    </citation>
    <scope>NUCLEOTIDE SEQUENCE [LARGE SCALE GENOMIC DNA]</scope>
    <source>
        <strain evidence="2">Tucson 14030-0811.24</strain>
    </source>
</reference>
<organism evidence="1 2">
    <name type="scientific">Drosophila willistoni</name>
    <name type="common">Fruit fly</name>
    <dbReference type="NCBI Taxonomy" id="7260"/>
    <lineage>
        <taxon>Eukaryota</taxon>
        <taxon>Metazoa</taxon>
        <taxon>Ecdysozoa</taxon>
        <taxon>Arthropoda</taxon>
        <taxon>Hexapoda</taxon>
        <taxon>Insecta</taxon>
        <taxon>Pterygota</taxon>
        <taxon>Neoptera</taxon>
        <taxon>Endopterygota</taxon>
        <taxon>Diptera</taxon>
        <taxon>Brachycera</taxon>
        <taxon>Muscomorpha</taxon>
        <taxon>Ephydroidea</taxon>
        <taxon>Drosophilidae</taxon>
        <taxon>Drosophila</taxon>
        <taxon>Sophophora</taxon>
    </lineage>
</organism>
<keyword evidence="2" id="KW-1185">Reference proteome</keyword>
<dbReference type="FunCoup" id="B4MMW8">
    <property type="interactions" value="4"/>
</dbReference>
<dbReference type="AlphaFoldDB" id="B4MMW8"/>
<name>B4MMW8_DROWI</name>
<dbReference type="EMBL" id="CH963847">
    <property type="protein sequence ID" value="EDW73524.2"/>
    <property type="molecule type" value="Genomic_DNA"/>
</dbReference>
<evidence type="ECO:0000313" key="2">
    <source>
        <dbReference type="Proteomes" id="UP000007798"/>
    </source>
</evidence>
<dbReference type="KEGG" id="dwi:6638953"/>
<sequence length="184" mass="20522">MTSPSISAAVQRRRQLLQNVESLCGRVRQVLKCVINLHIEFLVLESNVAALLDEVRAFNDDYAEIERLDALIETLRDYNGPTVCHEWPYPLIFKGTIDEAHLAQILNAAELVPSANDTTTMATTTSTTTPQSLAPLPPLSLGNRPSQLMLRFTRIKSIAKRRAIRKRSELQKELASGGGESYFD</sequence>
<evidence type="ECO:0000313" key="1">
    <source>
        <dbReference type="EMBL" id="EDW73524.2"/>
    </source>
</evidence>
<dbReference type="Proteomes" id="UP000007798">
    <property type="component" value="Unassembled WGS sequence"/>
</dbReference>